<comment type="catalytic activity">
    <reaction evidence="12">
        <text>Preferential cleavage: (Ac)2-L-Lys-D-Ala-|-D-Ala. Also transpeptidation of peptidyl-alanyl moieties that are N-acyl substituents of D-alanine.</text>
        <dbReference type="EC" id="3.4.16.4"/>
    </reaction>
</comment>
<dbReference type="SUPFAM" id="SSF56601">
    <property type="entry name" value="beta-lactamase/transpeptidase-like"/>
    <property type="match status" value="1"/>
</dbReference>
<feature type="chain" id="PRO_5047469189" description="serine-type D-Ala-D-Ala carboxypeptidase" evidence="14">
    <location>
        <begin position="29"/>
        <end position="383"/>
    </location>
</feature>
<evidence type="ECO:0000256" key="4">
    <source>
        <dbReference type="ARBA" id="ARBA00012448"/>
    </source>
</evidence>
<evidence type="ECO:0000256" key="10">
    <source>
        <dbReference type="ARBA" id="ARBA00022984"/>
    </source>
</evidence>
<dbReference type="InterPro" id="IPR018044">
    <property type="entry name" value="Peptidase_S11"/>
</dbReference>
<feature type="domain" description="Peptidase S11 D-Ala-D-Ala carboxypeptidase A C-terminal" evidence="15">
    <location>
        <begin position="272"/>
        <end position="362"/>
    </location>
</feature>
<dbReference type="Pfam" id="PF07943">
    <property type="entry name" value="PBP5_C"/>
    <property type="match status" value="1"/>
</dbReference>
<evidence type="ECO:0000313" key="16">
    <source>
        <dbReference type="EMBL" id="USG59559.1"/>
    </source>
</evidence>
<dbReference type="InterPro" id="IPR015956">
    <property type="entry name" value="Peniciliin-bd_prot_C_sf"/>
</dbReference>
<dbReference type="PANTHER" id="PTHR21581:SF6">
    <property type="entry name" value="TRAFFICKING PROTEIN PARTICLE COMPLEX SUBUNIT 12"/>
    <property type="match status" value="1"/>
</dbReference>
<feature type="signal peptide" evidence="14">
    <location>
        <begin position="1"/>
        <end position="28"/>
    </location>
</feature>
<keyword evidence="9" id="KW-0133">Cell shape</keyword>
<evidence type="ECO:0000256" key="13">
    <source>
        <dbReference type="RuleBase" id="RU004016"/>
    </source>
</evidence>
<evidence type="ECO:0000256" key="3">
    <source>
        <dbReference type="ARBA" id="ARBA00007164"/>
    </source>
</evidence>
<keyword evidence="11" id="KW-0961">Cell wall biogenesis/degradation</keyword>
<protein>
    <recommendedName>
        <fullName evidence="4">serine-type D-Ala-D-Ala carboxypeptidase</fullName>
        <ecNumber evidence="4">3.4.16.4</ecNumber>
    </recommendedName>
</protein>
<keyword evidence="8" id="KW-0378">Hydrolase</keyword>
<dbReference type="EMBL" id="CP098747">
    <property type="protein sequence ID" value="USG59559.1"/>
    <property type="molecule type" value="Genomic_DNA"/>
</dbReference>
<dbReference type="EC" id="3.4.16.4" evidence="4"/>
<dbReference type="InterPro" id="IPR012338">
    <property type="entry name" value="Beta-lactam/transpept-like"/>
</dbReference>
<comment type="function">
    <text evidence="1">Removes C-terminal D-alanyl residues from sugar-peptide cell wall precursors.</text>
</comment>
<evidence type="ECO:0000256" key="14">
    <source>
        <dbReference type="SAM" id="SignalP"/>
    </source>
</evidence>
<dbReference type="PANTHER" id="PTHR21581">
    <property type="entry name" value="D-ALANYL-D-ALANINE CARBOXYPEPTIDASE"/>
    <property type="match status" value="1"/>
</dbReference>
<keyword evidence="7 14" id="KW-0732">Signal</keyword>
<organism evidence="16 17">
    <name type="scientific">Sneathiella marina</name>
    <dbReference type="NCBI Taxonomy" id="2950108"/>
    <lineage>
        <taxon>Bacteria</taxon>
        <taxon>Pseudomonadati</taxon>
        <taxon>Pseudomonadota</taxon>
        <taxon>Alphaproteobacteria</taxon>
        <taxon>Sneathiellales</taxon>
        <taxon>Sneathiellaceae</taxon>
        <taxon>Sneathiella</taxon>
    </lineage>
</organism>
<dbReference type="RefSeq" id="WP_251932280.1">
    <property type="nucleotide sequence ID" value="NZ_CP098747.1"/>
</dbReference>
<evidence type="ECO:0000256" key="7">
    <source>
        <dbReference type="ARBA" id="ARBA00022729"/>
    </source>
</evidence>
<evidence type="ECO:0000256" key="8">
    <source>
        <dbReference type="ARBA" id="ARBA00022801"/>
    </source>
</evidence>
<dbReference type="SMART" id="SM00936">
    <property type="entry name" value="PBP5_C"/>
    <property type="match status" value="1"/>
</dbReference>
<keyword evidence="5 16" id="KW-0121">Carboxypeptidase</keyword>
<evidence type="ECO:0000259" key="15">
    <source>
        <dbReference type="SMART" id="SM00936"/>
    </source>
</evidence>
<name>A0ABY4VXR2_9PROT</name>
<dbReference type="Pfam" id="PF00768">
    <property type="entry name" value="Peptidase_S11"/>
    <property type="match status" value="1"/>
</dbReference>
<proteinExistence type="inferred from homology"/>
<evidence type="ECO:0000256" key="2">
    <source>
        <dbReference type="ARBA" id="ARBA00004752"/>
    </source>
</evidence>
<gene>
    <name evidence="16" type="ORF">NBZ79_10210</name>
</gene>
<evidence type="ECO:0000256" key="11">
    <source>
        <dbReference type="ARBA" id="ARBA00023316"/>
    </source>
</evidence>
<evidence type="ECO:0000256" key="1">
    <source>
        <dbReference type="ARBA" id="ARBA00003217"/>
    </source>
</evidence>
<dbReference type="Proteomes" id="UP001056291">
    <property type="component" value="Chromosome"/>
</dbReference>
<keyword evidence="10" id="KW-0573">Peptidoglycan synthesis</keyword>
<comment type="pathway">
    <text evidence="2">Cell wall biogenesis; peptidoglycan biosynthesis.</text>
</comment>
<dbReference type="Gene3D" id="3.40.710.10">
    <property type="entry name" value="DD-peptidase/beta-lactamase superfamily"/>
    <property type="match status" value="1"/>
</dbReference>
<accession>A0ABY4VXR2</accession>
<dbReference type="InterPro" id="IPR012907">
    <property type="entry name" value="Peptidase_S11_C"/>
</dbReference>
<dbReference type="InterPro" id="IPR037167">
    <property type="entry name" value="Peptidase_S11_C_sf"/>
</dbReference>
<keyword evidence="6" id="KW-0645">Protease</keyword>
<evidence type="ECO:0000256" key="12">
    <source>
        <dbReference type="ARBA" id="ARBA00034000"/>
    </source>
</evidence>
<evidence type="ECO:0000256" key="5">
    <source>
        <dbReference type="ARBA" id="ARBA00022645"/>
    </source>
</evidence>
<evidence type="ECO:0000313" key="17">
    <source>
        <dbReference type="Proteomes" id="UP001056291"/>
    </source>
</evidence>
<evidence type="ECO:0000256" key="9">
    <source>
        <dbReference type="ARBA" id="ARBA00022960"/>
    </source>
</evidence>
<dbReference type="Gene3D" id="2.60.410.10">
    <property type="entry name" value="D-Ala-D-Ala carboxypeptidase, C-terminal domain"/>
    <property type="match status" value="1"/>
</dbReference>
<comment type="similarity">
    <text evidence="3 13">Belongs to the peptidase S11 family.</text>
</comment>
<dbReference type="InterPro" id="IPR001967">
    <property type="entry name" value="Peptidase_S11_N"/>
</dbReference>
<evidence type="ECO:0000256" key="6">
    <source>
        <dbReference type="ARBA" id="ARBA00022670"/>
    </source>
</evidence>
<dbReference type="SUPFAM" id="SSF69189">
    <property type="entry name" value="Penicillin-binding protein associated domain"/>
    <property type="match status" value="1"/>
</dbReference>
<sequence>MSQRLSIIRRNIVVWAVCLGFTAGTAQALDTPAREAFVFDMNTGTVLMEKNADELMPPASMSKLMTVTMVLERLKEGSLKMEDTLPVSEAAWKKGGSKMFVRVDTRVKISDLLRGVIIQSGNDACIVIAEGLAGSEEAFGDAMTARARELGMEKSVFKNATGWPHPEHRMTARELGILAKYIIENFPEYYGIFSEIDFTFSDIKQGNRNPLLYKSTGADGLKTGHTEESGYGLVGSAKRDDRRLIVVLNGLTSAKERSREGERLLEWGFREFGNYSLFKPGDIVDNARVWLGETDTVPLTVEEGVTITLSRQERKSMVVKVAYNEPIPAPILKGTPVAQLLIEIPDKEVITVPLIATENIARPGVVRRLTSAVEYLIFGPSAQ</sequence>
<reference evidence="16" key="1">
    <citation type="submission" date="2022-06" db="EMBL/GenBank/DDBJ databases">
        <title>Sneathiella actinostolidae sp. nov., isolated from a sea anemonein the Western Pacific Ocean.</title>
        <authorList>
            <person name="Wei M.J."/>
        </authorList>
    </citation>
    <scope>NUCLEOTIDE SEQUENCE</scope>
    <source>
        <strain evidence="16">PHK-P5</strain>
    </source>
</reference>
<keyword evidence="17" id="KW-1185">Reference proteome</keyword>
<dbReference type="GO" id="GO:0004180">
    <property type="term" value="F:carboxypeptidase activity"/>
    <property type="evidence" value="ECO:0007669"/>
    <property type="project" value="UniProtKB-KW"/>
</dbReference>
<dbReference type="PRINTS" id="PR00725">
    <property type="entry name" value="DADACBPTASE1"/>
</dbReference>